<comment type="caution">
    <text evidence="1">The sequence shown here is derived from an EMBL/GenBank/DDBJ whole genome shotgun (WGS) entry which is preliminary data.</text>
</comment>
<dbReference type="Proteomes" id="UP001204524">
    <property type="component" value="Unassembled WGS sequence"/>
</dbReference>
<accession>A0ABT1KW42</accession>
<protein>
    <submittedName>
        <fullName evidence="1">Uncharacterized protein</fullName>
    </submittedName>
</protein>
<dbReference type="EMBL" id="JANARS010000001">
    <property type="protein sequence ID" value="MCP3420831.1"/>
    <property type="molecule type" value="Genomic_DNA"/>
</dbReference>
<organism evidence="1 2">
    <name type="scientific">Nocardioides pinisoli</name>
    <dbReference type="NCBI Taxonomy" id="2950279"/>
    <lineage>
        <taxon>Bacteria</taxon>
        <taxon>Bacillati</taxon>
        <taxon>Actinomycetota</taxon>
        <taxon>Actinomycetes</taxon>
        <taxon>Propionibacteriales</taxon>
        <taxon>Nocardioidaceae</taxon>
        <taxon>Nocardioides</taxon>
    </lineage>
</organism>
<evidence type="ECO:0000313" key="2">
    <source>
        <dbReference type="Proteomes" id="UP001204524"/>
    </source>
</evidence>
<reference evidence="1 2" key="1">
    <citation type="submission" date="2022-06" db="EMBL/GenBank/DDBJ databases">
        <authorList>
            <person name="So Y."/>
        </authorList>
    </citation>
    <scope>NUCLEOTIDE SEQUENCE [LARGE SCALE GENOMIC DNA]</scope>
    <source>
        <strain evidence="1 2">STR3</strain>
    </source>
</reference>
<proteinExistence type="predicted"/>
<keyword evidence="2" id="KW-1185">Reference proteome</keyword>
<name>A0ABT1KW42_9ACTN</name>
<evidence type="ECO:0000313" key="1">
    <source>
        <dbReference type="EMBL" id="MCP3420831.1"/>
    </source>
</evidence>
<dbReference type="RefSeq" id="WP_254180055.1">
    <property type="nucleotide sequence ID" value="NZ_JANARS010000001.1"/>
</dbReference>
<sequence>MSLPWLFALLKAWEWVERSVCPERWEAKKRQERDRRRLARTRRRR</sequence>
<gene>
    <name evidence="1" type="ORF">NCI01_03380</name>
</gene>